<keyword evidence="4" id="KW-1185">Reference proteome</keyword>
<reference evidence="3 4" key="1">
    <citation type="submission" date="2019-03" db="EMBL/GenBank/DDBJ databases">
        <authorList>
            <person name="Gaulin E."/>
            <person name="Dumas B."/>
        </authorList>
    </citation>
    <scope>NUCLEOTIDE SEQUENCE [LARGE SCALE GENOMIC DNA]</scope>
    <source>
        <strain evidence="3">CBS 568.67</strain>
    </source>
</reference>
<name>A0A485K5V1_9STRA</name>
<keyword evidence="1" id="KW-1133">Transmembrane helix</keyword>
<dbReference type="PANTHER" id="PTHR36535">
    <property type="entry name" value="YALI0E30327P"/>
    <property type="match status" value="1"/>
</dbReference>
<dbReference type="AlphaFoldDB" id="A0A485K5V1"/>
<dbReference type="InterPro" id="IPR013901">
    <property type="entry name" value="Anthrone_oxy"/>
</dbReference>
<gene>
    <name evidence="3" type="primary">Aste57867_1757</name>
    <name evidence="2" type="ORF">As57867_001755</name>
    <name evidence="3" type="ORF">ASTE57867_1757</name>
</gene>
<dbReference type="EMBL" id="VJMH01000158">
    <property type="protein sequence ID" value="KAF0718338.1"/>
    <property type="molecule type" value="Genomic_DNA"/>
</dbReference>
<dbReference type="OrthoDB" id="65687at2759"/>
<keyword evidence="1" id="KW-0472">Membrane</keyword>
<evidence type="ECO:0000313" key="2">
    <source>
        <dbReference type="EMBL" id="KAF0718338.1"/>
    </source>
</evidence>
<reference evidence="2" key="2">
    <citation type="submission" date="2019-06" db="EMBL/GenBank/DDBJ databases">
        <title>Genomics analysis of Aphanomyces spp. identifies a new class of oomycete effector associated with host adaptation.</title>
        <authorList>
            <person name="Gaulin E."/>
        </authorList>
    </citation>
    <scope>NUCLEOTIDE SEQUENCE</scope>
    <source>
        <strain evidence="2">CBS 578.67</strain>
    </source>
</reference>
<dbReference type="EMBL" id="CAADRA010000158">
    <property type="protein sequence ID" value="VFT78966.1"/>
    <property type="molecule type" value="Genomic_DNA"/>
</dbReference>
<dbReference type="Proteomes" id="UP000332933">
    <property type="component" value="Unassembled WGS sequence"/>
</dbReference>
<feature type="transmembrane region" description="Helical" evidence="1">
    <location>
        <begin position="45"/>
        <end position="69"/>
    </location>
</feature>
<dbReference type="Pfam" id="PF08592">
    <property type="entry name" value="Anthrone_oxy"/>
    <property type="match status" value="1"/>
</dbReference>
<sequence>MAVPVAAVTLAGLYSGAAVYMSVVQHPAILRLRSRRLQGPFFCHMYQSASAFLAPVGLLGSAASFVVWIDHRDESLWALGGSLLLAIVPFTSTKMLALNMELTDPSTWKRRSPRVLQAKLLKWGFLHAVRALASLAATTALVCALHRRSSSSSARC</sequence>
<organism evidence="3 4">
    <name type="scientific">Aphanomyces stellatus</name>
    <dbReference type="NCBI Taxonomy" id="120398"/>
    <lineage>
        <taxon>Eukaryota</taxon>
        <taxon>Sar</taxon>
        <taxon>Stramenopiles</taxon>
        <taxon>Oomycota</taxon>
        <taxon>Saprolegniomycetes</taxon>
        <taxon>Saprolegniales</taxon>
        <taxon>Verrucalvaceae</taxon>
        <taxon>Aphanomyces</taxon>
    </lineage>
</organism>
<protein>
    <submittedName>
        <fullName evidence="3">Aste57867_1757 protein</fullName>
    </submittedName>
</protein>
<evidence type="ECO:0000313" key="3">
    <source>
        <dbReference type="EMBL" id="VFT78966.1"/>
    </source>
</evidence>
<dbReference type="PANTHER" id="PTHR36535:SF1">
    <property type="entry name" value="DUF1772 DOMAIN-CONTAINING PROTEIN"/>
    <property type="match status" value="1"/>
</dbReference>
<evidence type="ECO:0000313" key="4">
    <source>
        <dbReference type="Proteomes" id="UP000332933"/>
    </source>
</evidence>
<keyword evidence="1" id="KW-0812">Transmembrane</keyword>
<proteinExistence type="predicted"/>
<evidence type="ECO:0000256" key="1">
    <source>
        <dbReference type="SAM" id="Phobius"/>
    </source>
</evidence>
<feature type="transmembrane region" description="Helical" evidence="1">
    <location>
        <begin position="120"/>
        <end position="145"/>
    </location>
</feature>
<accession>A0A485K5V1</accession>
<feature type="transmembrane region" description="Helical" evidence="1">
    <location>
        <begin position="76"/>
        <end position="100"/>
    </location>
</feature>